<dbReference type="InterPro" id="IPR036465">
    <property type="entry name" value="vWFA_dom_sf"/>
</dbReference>
<dbReference type="InterPro" id="IPR002035">
    <property type="entry name" value="VWF_A"/>
</dbReference>
<dbReference type="EMBL" id="CAJPWZ010000255">
    <property type="protein sequence ID" value="CAG2188580.1"/>
    <property type="molecule type" value="Genomic_DNA"/>
</dbReference>
<dbReference type="GO" id="GO:0007160">
    <property type="term" value="P:cell-matrix adhesion"/>
    <property type="evidence" value="ECO:0007669"/>
    <property type="project" value="InterPro"/>
</dbReference>
<feature type="domain" description="VWFA" evidence="2">
    <location>
        <begin position="214"/>
        <end position="384"/>
    </location>
</feature>
<evidence type="ECO:0000259" key="2">
    <source>
        <dbReference type="PROSITE" id="PS50234"/>
    </source>
</evidence>
<gene>
    <name evidence="3" type="ORF">MEDL_3988</name>
</gene>
<evidence type="ECO:0000313" key="3">
    <source>
        <dbReference type="EMBL" id="CAG2188580.1"/>
    </source>
</evidence>
<dbReference type="PRINTS" id="PR00453">
    <property type="entry name" value="VWFADOMAIN"/>
</dbReference>
<feature type="domain" description="VWFA" evidence="2">
    <location>
        <begin position="399"/>
        <end position="567"/>
    </location>
</feature>
<dbReference type="Gene3D" id="3.40.50.410">
    <property type="entry name" value="von Willebrand factor, type A domain"/>
    <property type="match status" value="2"/>
</dbReference>
<reference evidence="3" key="1">
    <citation type="submission" date="2021-03" db="EMBL/GenBank/DDBJ databases">
        <authorList>
            <person name="Bekaert M."/>
        </authorList>
    </citation>
    <scope>NUCLEOTIDE SEQUENCE</scope>
</reference>
<keyword evidence="1" id="KW-0732">Signal</keyword>
<dbReference type="InterPro" id="IPR050525">
    <property type="entry name" value="ECM_Assembly_Org"/>
</dbReference>
<feature type="chain" id="PRO_5035860738" description="VWFA domain-containing protein" evidence="1">
    <location>
        <begin position="17"/>
        <end position="608"/>
    </location>
</feature>
<accession>A0A8S3Q345</accession>
<dbReference type="InterPro" id="IPR003886">
    <property type="entry name" value="NIDO_dom"/>
</dbReference>
<dbReference type="Pfam" id="PF00092">
    <property type="entry name" value="VWA"/>
    <property type="match status" value="2"/>
</dbReference>
<dbReference type="Proteomes" id="UP000683360">
    <property type="component" value="Unassembled WGS sequence"/>
</dbReference>
<feature type="signal peptide" evidence="1">
    <location>
        <begin position="1"/>
        <end position="16"/>
    </location>
</feature>
<protein>
    <recommendedName>
        <fullName evidence="2">VWFA domain-containing protein</fullName>
    </recommendedName>
</protein>
<dbReference type="OrthoDB" id="6134617at2759"/>
<dbReference type="AlphaFoldDB" id="A0A8S3Q345"/>
<dbReference type="PANTHER" id="PTHR24020">
    <property type="entry name" value="COLLAGEN ALPHA"/>
    <property type="match status" value="1"/>
</dbReference>
<dbReference type="SMART" id="SM00327">
    <property type="entry name" value="VWA"/>
    <property type="match status" value="2"/>
</dbReference>
<dbReference type="PROSITE" id="PS50234">
    <property type="entry name" value="VWFA"/>
    <property type="match status" value="2"/>
</dbReference>
<proteinExistence type="predicted"/>
<organism evidence="3 4">
    <name type="scientific">Mytilus edulis</name>
    <name type="common">Blue mussel</name>
    <dbReference type="NCBI Taxonomy" id="6550"/>
    <lineage>
        <taxon>Eukaryota</taxon>
        <taxon>Metazoa</taxon>
        <taxon>Spiralia</taxon>
        <taxon>Lophotrochozoa</taxon>
        <taxon>Mollusca</taxon>
        <taxon>Bivalvia</taxon>
        <taxon>Autobranchia</taxon>
        <taxon>Pteriomorphia</taxon>
        <taxon>Mytilida</taxon>
        <taxon>Mytiloidea</taxon>
        <taxon>Mytilidae</taxon>
        <taxon>Mytilinae</taxon>
        <taxon>Mytilus</taxon>
    </lineage>
</organism>
<keyword evidence="4" id="KW-1185">Reference proteome</keyword>
<name>A0A8S3Q345_MYTED</name>
<dbReference type="SUPFAM" id="SSF53300">
    <property type="entry name" value="vWA-like"/>
    <property type="match status" value="2"/>
</dbReference>
<dbReference type="CDD" id="cd00198">
    <property type="entry name" value="vWFA"/>
    <property type="match status" value="1"/>
</dbReference>
<dbReference type="Pfam" id="PF06119">
    <property type="entry name" value="NIDO"/>
    <property type="match status" value="2"/>
</dbReference>
<evidence type="ECO:0000256" key="1">
    <source>
        <dbReference type="SAM" id="SignalP"/>
    </source>
</evidence>
<evidence type="ECO:0000313" key="4">
    <source>
        <dbReference type="Proteomes" id="UP000683360"/>
    </source>
</evidence>
<dbReference type="CDD" id="cd01450">
    <property type="entry name" value="vWFA_subfamily_ECM"/>
    <property type="match status" value="1"/>
</dbReference>
<comment type="caution">
    <text evidence="3">The sequence shown here is derived from an EMBL/GenBank/DDBJ whole genome shotgun (WGS) entry which is preliminary data.</text>
</comment>
<dbReference type="PANTHER" id="PTHR24020:SF84">
    <property type="entry name" value="VWFA DOMAIN-CONTAINING PROTEIN"/>
    <property type="match status" value="1"/>
</dbReference>
<sequence>MLQIVYLLLCTETIFSSVPESEFFSFGHSVNDAKLHPNDDGSSPVQNISVTFEFFSEHHSQLFVNTNGLISFVRAVSAFTSEQFPKIKNRIVLAPFWADINTGRCGSTCKWTTGTASHNTEVIDLGALPDSNIGLGGSSGADSGLGGIPAQVGFNMGDEIHYYSVEGSRRSEIINLPNLSNVKYAGKFVFRVDLRDIEPAPTPDADQCFLKAADILFVVDLSLSIDIHDLKNLISDFVLKLPINAMECQIAMKSFSTSARTEFRFKDHKTKTEILAHIAKMSTAKGVSNLKDALRSTTQMFSYNDGSRLYATRFVIIFTDGLMAASEELKIQADHLRSFSNMIVATVGIGSSVKHHHLELISSDFNSILRPSANSFWKYLQSALAVPGCLACEVEFGGEIRILLENSGSMTQEVFKEGRQFIYTLIEELTSFNLTNVNSSVDIFSNEVTEAIPLQNISGMDYKLGGLSIVEHTENNMNNVNRSLLVQHIKDMTSSSTSFIIFISNGIFLNSHLIEKLKHSINKSSIIVSVGIGENTNWDNVEDLATYGYFVFSSEDAHLLARYLKKRNENNDMHINCIKPIHNRDSTTCIIIKTISMFTITKHALCRI</sequence>